<dbReference type="SUPFAM" id="SSF88659">
    <property type="entry name" value="Sigma3 and sigma4 domains of RNA polymerase sigma factors"/>
    <property type="match status" value="1"/>
</dbReference>
<sequence>MSRRRGSTPDPVSRLVMDHLIDQEFSRELKRMLKFLGPTAAAVVRRRLFDDESFAVIAQQVGYSESGTRQIYNEAIHLLRNVRGLEEFVDRDFARIEAFREEGDGTESPELDSDWCTKHGRLAGLRSWTQCQMCPCRFEQPRRSGRRKVYCSKACSSAAQRERDTGIGAGGMHRVRRGRA</sequence>
<dbReference type="Gene3D" id="1.20.140.160">
    <property type="match status" value="1"/>
</dbReference>
<accession>A0A917QQV6</accession>
<dbReference type="AlphaFoldDB" id="A0A917QQV6"/>
<name>A0A917QQV6_9NOCA</name>
<evidence type="ECO:0000313" key="1">
    <source>
        <dbReference type="EMBL" id="GGK63682.1"/>
    </source>
</evidence>
<reference evidence="1" key="1">
    <citation type="journal article" date="2014" name="Int. J. Syst. Evol. Microbiol.">
        <title>Complete genome sequence of Corynebacterium casei LMG S-19264T (=DSM 44701T), isolated from a smear-ripened cheese.</title>
        <authorList>
            <consortium name="US DOE Joint Genome Institute (JGI-PGF)"/>
            <person name="Walter F."/>
            <person name="Albersmeier A."/>
            <person name="Kalinowski J."/>
            <person name="Ruckert C."/>
        </authorList>
    </citation>
    <scope>NUCLEOTIDE SEQUENCE</scope>
    <source>
        <strain evidence="1">CGMCC 4.7278</strain>
    </source>
</reference>
<organism evidence="1 2">
    <name type="scientific">Nocardia camponoti</name>
    <dbReference type="NCBI Taxonomy" id="1616106"/>
    <lineage>
        <taxon>Bacteria</taxon>
        <taxon>Bacillati</taxon>
        <taxon>Actinomycetota</taxon>
        <taxon>Actinomycetes</taxon>
        <taxon>Mycobacteriales</taxon>
        <taxon>Nocardiaceae</taxon>
        <taxon>Nocardia</taxon>
    </lineage>
</organism>
<gene>
    <name evidence="1" type="ORF">GCM10011591_39880</name>
</gene>
<reference evidence="1" key="2">
    <citation type="submission" date="2020-09" db="EMBL/GenBank/DDBJ databases">
        <authorList>
            <person name="Sun Q."/>
            <person name="Zhou Y."/>
        </authorList>
    </citation>
    <scope>NUCLEOTIDE SEQUENCE</scope>
    <source>
        <strain evidence="1">CGMCC 4.7278</strain>
    </source>
</reference>
<dbReference type="EMBL" id="BMMW01000004">
    <property type="protein sequence ID" value="GGK63682.1"/>
    <property type="molecule type" value="Genomic_DNA"/>
</dbReference>
<dbReference type="InterPro" id="IPR013324">
    <property type="entry name" value="RNA_pol_sigma_r3/r4-like"/>
</dbReference>
<protein>
    <submittedName>
        <fullName evidence="1">Uncharacterized protein</fullName>
    </submittedName>
</protein>
<comment type="caution">
    <text evidence="1">The sequence shown here is derived from an EMBL/GenBank/DDBJ whole genome shotgun (WGS) entry which is preliminary data.</text>
</comment>
<evidence type="ECO:0000313" key="2">
    <source>
        <dbReference type="Proteomes" id="UP000612956"/>
    </source>
</evidence>
<proteinExistence type="predicted"/>
<keyword evidence="2" id="KW-1185">Reference proteome</keyword>
<dbReference type="Proteomes" id="UP000612956">
    <property type="component" value="Unassembled WGS sequence"/>
</dbReference>